<feature type="signal peptide" evidence="9">
    <location>
        <begin position="1"/>
        <end position="22"/>
    </location>
</feature>
<dbReference type="SUPFAM" id="SSF56300">
    <property type="entry name" value="Metallo-dependent phosphatases"/>
    <property type="match status" value="1"/>
</dbReference>
<evidence type="ECO:0000256" key="2">
    <source>
        <dbReference type="ARBA" id="ARBA00001962"/>
    </source>
</evidence>
<dbReference type="EC" id="3.1.3.2" evidence="3"/>
<protein>
    <recommendedName>
        <fullName evidence="4">Tartrate-resistant acid phosphatase type 5</fullName>
        <ecNumber evidence="3">3.1.3.2</ecNumber>
    </recommendedName>
    <alternativeName>
        <fullName evidence="8">Tartrate-resistant acid ATPase</fullName>
    </alternativeName>
    <alternativeName>
        <fullName evidence="7">Type 5 acid phosphatase</fullName>
    </alternativeName>
</protein>
<dbReference type="Pfam" id="PF00149">
    <property type="entry name" value="Metallophos"/>
    <property type="match status" value="1"/>
</dbReference>
<evidence type="ECO:0000256" key="6">
    <source>
        <dbReference type="ARBA" id="ARBA00022801"/>
    </source>
</evidence>
<evidence type="ECO:0000256" key="9">
    <source>
        <dbReference type="SAM" id="SignalP"/>
    </source>
</evidence>
<reference evidence="11" key="3">
    <citation type="submission" date="2025-09" db="UniProtKB">
        <authorList>
            <consortium name="Ensembl"/>
        </authorList>
    </citation>
    <scope>IDENTIFICATION</scope>
</reference>
<comment type="cofactor">
    <cofactor evidence="2">
        <name>Fe cation</name>
        <dbReference type="ChEBI" id="CHEBI:24875"/>
    </cofactor>
</comment>
<dbReference type="GO" id="GO:0008198">
    <property type="term" value="F:ferrous iron binding"/>
    <property type="evidence" value="ECO:0007669"/>
    <property type="project" value="Ensembl"/>
</dbReference>
<proteinExistence type="predicted"/>
<evidence type="ECO:0000256" key="5">
    <source>
        <dbReference type="ARBA" id="ARBA00022729"/>
    </source>
</evidence>
<dbReference type="PANTHER" id="PTHR10161:SF14">
    <property type="entry name" value="TARTRATE-RESISTANT ACID PHOSPHATASE TYPE 5"/>
    <property type="match status" value="1"/>
</dbReference>
<keyword evidence="12" id="KW-1185">Reference proteome</keyword>
<dbReference type="InterPro" id="IPR024927">
    <property type="entry name" value="Acid_PPase"/>
</dbReference>
<dbReference type="InterPro" id="IPR004843">
    <property type="entry name" value="Calcineurin-like_PHP"/>
</dbReference>
<accession>A0A8B9XGS9</accession>
<dbReference type="Ensembl" id="ENSBGRT00000025740.1">
    <property type="protein sequence ID" value="ENSBGRP00000022303.1"/>
    <property type="gene ID" value="ENSBGRG00000013885.1"/>
</dbReference>
<sequence>MDMWTVLLILQASLVLPRAAAAAAATTPAPMLRFVAVGDWGGVPNAPFYTAREMANAKEIARTVQILGADFVLSLGDNFYFSGVQDVNDKRFQETFEDVFSASPLRSVPWYVLAGNHDHLGNVSAQIAYSRVSKRWKFPSPYYRLRFKIPRSNVSVAIFMLDTVTLCGNSDDFASQQPERPRNLAMARTQLAWLKKQLAAAKEDYVLVAGHYPVWSIAEHGPTHCLVKQLLPLLTAHKVTAYLCGHDHNLQVRVPRVAWDPGRGGCPQPGQRATWGGIGAPPVCVYVLSCIRLFATPWTVALDARLSMGFSGQECWSGLPCPPPGDLPNPGIKPHLLCLLRWQAASLRLSHLGVPLLFGGLSIITIPQTLCLLTRKQPEVP</sequence>
<reference evidence="11" key="1">
    <citation type="submission" date="2019-05" db="EMBL/GenBank/DDBJ databases">
        <authorList>
            <person name="Zhang S."/>
            <person name="Liu J."/>
        </authorList>
    </citation>
    <scope>NUCLEOTIDE SEQUENCE [LARGE SCALE GENOMIC DNA]</scope>
</reference>
<comment type="catalytic activity">
    <reaction evidence="1">
        <text>a phosphate monoester + H2O = an alcohol + phosphate</text>
        <dbReference type="Rhea" id="RHEA:15017"/>
        <dbReference type="ChEBI" id="CHEBI:15377"/>
        <dbReference type="ChEBI" id="CHEBI:30879"/>
        <dbReference type="ChEBI" id="CHEBI:43474"/>
        <dbReference type="ChEBI" id="CHEBI:67140"/>
        <dbReference type="EC" id="3.1.3.2"/>
    </reaction>
</comment>
<evidence type="ECO:0000313" key="12">
    <source>
        <dbReference type="Proteomes" id="UP000694520"/>
    </source>
</evidence>
<evidence type="ECO:0000256" key="8">
    <source>
        <dbReference type="ARBA" id="ARBA00031589"/>
    </source>
</evidence>
<evidence type="ECO:0000256" key="4">
    <source>
        <dbReference type="ARBA" id="ARBA00015822"/>
    </source>
</evidence>
<gene>
    <name evidence="11" type="primary">ACP5</name>
</gene>
<dbReference type="GeneTree" id="ENSGT00390000016735"/>
<dbReference type="Proteomes" id="UP000694520">
    <property type="component" value="Chromosome 8"/>
</dbReference>
<evidence type="ECO:0000256" key="3">
    <source>
        <dbReference type="ARBA" id="ARBA00012646"/>
    </source>
</evidence>
<dbReference type="CDD" id="cd07378">
    <property type="entry name" value="MPP_ACP5"/>
    <property type="match status" value="1"/>
</dbReference>
<dbReference type="GO" id="GO:0045453">
    <property type="term" value="P:bone resorption"/>
    <property type="evidence" value="ECO:0007669"/>
    <property type="project" value="TreeGrafter"/>
</dbReference>
<dbReference type="InterPro" id="IPR051558">
    <property type="entry name" value="Metallophosphoesterase_PAP"/>
</dbReference>
<dbReference type="PANTHER" id="PTHR10161">
    <property type="entry name" value="TARTRATE-RESISTANT ACID PHOSPHATASE TYPE 5"/>
    <property type="match status" value="1"/>
</dbReference>
<dbReference type="Gene3D" id="3.60.21.10">
    <property type="match status" value="1"/>
</dbReference>
<dbReference type="GO" id="GO:0003993">
    <property type="term" value="F:acid phosphatase activity"/>
    <property type="evidence" value="ECO:0007669"/>
    <property type="project" value="UniProtKB-EC"/>
</dbReference>
<evidence type="ECO:0000259" key="10">
    <source>
        <dbReference type="Pfam" id="PF00149"/>
    </source>
</evidence>
<evidence type="ECO:0000256" key="7">
    <source>
        <dbReference type="ARBA" id="ARBA00029999"/>
    </source>
</evidence>
<reference evidence="11" key="2">
    <citation type="submission" date="2025-08" db="UniProtKB">
        <authorList>
            <consortium name="Ensembl"/>
        </authorList>
    </citation>
    <scope>IDENTIFICATION</scope>
</reference>
<dbReference type="InterPro" id="IPR029052">
    <property type="entry name" value="Metallo-depent_PP-like"/>
</dbReference>
<evidence type="ECO:0000313" key="11">
    <source>
        <dbReference type="Ensembl" id="ENSBGRP00000022303.1"/>
    </source>
</evidence>
<dbReference type="AlphaFoldDB" id="A0A8B9XGS9"/>
<organism evidence="11 12">
    <name type="scientific">Bos mutus grunniens</name>
    <name type="common">Wild yak</name>
    <name type="synonym">Bos grunniens</name>
    <dbReference type="NCBI Taxonomy" id="30521"/>
    <lineage>
        <taxon>Eukaryota</taxon>
        <taxon>Metazoa</taxon>
        <taxon>Chordata</taxon>
        <taxon>Craniata</taxon>
        <taxon>Vertebrata</taxon>
        <taxon>Euteleostomi</taxon>
        <taxon>Mammalia</taxon>
        <taxon>Eutheria</taxon>
        <taxon>Laurasiatheria</taxon>
        <taxon>Artiodactyla</taxon>
        <taxon>Ruminantia</taxon>
        <taxon>Pecora</taxon>
        <taxon>Bovidae</taxon>
        <taxon>Bovinae</taxon>
        <taxon>Bos</taxon>
    </lineage>
</organism>
<keyword evidence="5 9" id="KW-0732">Signal</keyword>
<feature type="domain" description="Calcineurin-like phosphoesterase" evidence="10">
    <location>
        <begin position="32"/>
        <end position="249"/>
    </location>
</feature>
<evidence type="ECO:0000256" key="1">
    <source>
        <dbReference type="ARBA" id="ARBA00000032"/>
    </source>
</evidence>
<name>A0A8B9XGS9_BOSMU</name>
<feature type="chain" id="PRO_5034732920" description="Tartrate-resistant acid phosphatase type 5" evidence="9">
    <location>
        <begin position="23"/>
        <end position="381"/>
    </location>
</feature>
<dbReference type="GO" id="GO:0008199">
    <property type="term" value="F:ferric iron binding"/>
    <property type="evidence" value="ECO:0007669"/>
    <property type="project" value="Ensembl"/>
</dbReference>
<keyword evidence="6" id="KW-0378">Hydrolase</keyword>